<dbReference type="InterPro" id="IPR003754">
    <property type="entry name" value="4pyrrol_synth_uPrphyn_synth"/>
</dbReference>
<protein>
    <recommendedName>
        <fullName evidence="7 9">Uroporphyrinogen-III synthase</fullName>
        <ecNumber evidence="3 9">4.2.1.75</ecNumber>
    </recommendedName>
</protein>
<evidence type="ECO:0000313" key="12">
    <source>
        <dbReference type="Proteomes" id="UP001060336"/>
    </source>
</evidence>
<dbReference type="AlphaFoldDB" id="A0A9J7AMX0"/>
<dbReference type="GO" id="GO:0006780">
    <property type="term" value="P:uroporphyrinogen III biosynthetic process"/>
    <property type="evidence" value="ECO:0007669"/>
    <property type="project" value="UniProtKB-UniRule"/>
</dbReference>
<sequence length="241" mass="25518">MRILVTRALEDAQDLADELSADGIESILAPMLSVEFLEPRAAAADVVAAYAITSRNGAEALGRCTTDRATPVFAVGEATAERLREHGFAKVESANGDAAALAALIRRRVEPEAGPLVFLSAETVAGNLEAGLLDAGYDLRRIVAYRSEPAHELPREAAEALRKGQLDGALFFSPRTARTFVSLVEGAELTASCNGMTAYCISDAVADSVRALPWSAVRVAAAPTKRDLLSLLADHVTKMPE</sequence>
<evidence type="ECO:0000256" key="4">
    <source>
        <dbReference type="ARBA" id="ARBA00023239"/>
    </source>
</evidence>
<comment type="catalytic activity">
    <reaction evidence="8 9">
        <text>hydroxymethylbilane = uroporphyrinogen III + H2O</text>
        <dbReference type="Rhea" id="RHEA:18965"/>
        <dbReference type="ChEBI" id="CHEBI:15377"/>
        <dbReference type="ChEBI" id="CHEBI:57308"/>
        <dbReference type="ChEBI" id="CHEBI:57845"/>
        <dbReference type="EC" id="4.2.1.75"/>
    </reaction>
</comment>
<dbReference type="InterPro" id="IPR036108">
    <property type="entry name" value="4pyrrol_syn_uPrphyn_synt_sf"/>
</dbReference>
<feature type="domain" description="Tetrapyrrole biosynthesis uroporphyrinogen III synthase" evidence="10">
    <location>
        <begin position="14"/>
        <end position="229"/>
    </location>
</feature>
<dbReference type="Gene3D" id="3.40.50.10090">
    <property type="match status" value="2"/>
</dbReference>
<keyword evidence="4 9" id="KW-0456">Lyase</keyword>
<name>A0A9J7AMX0_9PROT</name>
<organism evidence="11 12">
    <name type="scientific">Nisaea acidiphila</name>
    <dbReference type="NCBI Taxonomy" id="1862145"/>
    <lineage>
        <taxon>Bacteria</taxon>
        <taxon>Pseudomonadati</taxon>
        <taxon>Pseudomonadota</taxon>
        <taxon>Alphaproteobacteria</taxon>
        <taxon>Rhodospirillales</taxon>
        <taxon>Thalassobaculaceae</taxon>
        <taxon>Nisaea</taxon>
    </lineage>
</organism>
<comment type="pathway">
    <text evidence="1 9">Porphyrin-containing compound metabolism; protoporphyrin-IX biosynthesis; coproporphyrinogen-III from 5-aminolevulinate: step 3/4.</text>
</comment>
<evidence type="ECO:0000256" key="2">
    <source>
        <dbReference type="ARBA" id="ARBA00008133"/>
    </source>
</evidence>
<keyword evidence="12" id="KW-1185">Reference proteome</keyword>
<evidence type="ECO:0000259" key="10">
    <source>
        <dbReference type="Pfam" id="PF02602"/>
    </source>
</evidence>
<evidence type="ECO:0000313" key="11">
    <source>
        <dbReference type="EMBL" id="UUX48519.1"/>
    </source>
</evidence>
<dbReference type="InterPro" id="IPR039793">
    <property type="entry name" value="UROS/Hem4"/>
</dbReference>
<dbReference type="KEGG" id="naci:NUH88_13990"/>
<dbReference type="GO" id="GO:0004852">
    <property type="term" value="F:uroporphyrinogen-III synthase activity"/>
    <property type="evidence" value="ECO:0007669"/>
    <property type="project" value="UniProtKB-UniRule"/>
</dbReference>
<evidence type="ECO:0000256" key="6">
    <source>
        <dbReference type="ARBA" id="ARBA00037589"/>
    </source>
</evidence>
<dbReference type="RefSeq" id="WP_257767026.1">
    <property type="nucleotide sequence ID" value="NZ_CP102480.1"/>
</dbReference>
<dbReference type="Proteomes" id="UP001060336">
    <property type="component" value="Chromosome"/>
</dbReference>
<dbReference type="PANTHER" id="PTHR38042">
    <property type="entry name" value="UROPORPHYRINOGEN-III SYNTHASE, CHLOROPLASTIC"/>
    <property type="match status" value="1"/>
</dbReference>
<evidence type="ECO:0000256" key="1">
    <source>
        <dbReference type="ARBA" id="ARBA00004772"/>
    </source>
</evidence>
<reference evidence="11" key="1">
    <citation type="submission" date="2022-08" db="EMBL/GenBank/DDBJ databases">
        <title>Nisaea acidiphila sp. nov., isolated from a marine algal debris and emended description of the genus Nisaea Urios et al. 2008.</title>
        <authorList>
            <person name="Kwon K."/>
        </authorList>
    </citation>
    <scope>NUCLEOTIDE SEQUENCE</scope>
    <source>
        <strain evidence="11">MEBiC11861</strain>
    </source>
</reference>
<dbReference type="EC" id="4.2.1.75" evidence="3 9"/>
<dbReference type="PANTHER" id="PTHR38042:SF1">
    <property type="entry name" value="UROPORPHYRINOGEN-III SYNTHASE, CHLOROPLASTIC"/>
    <property type="match status" value="1"/>
</dbReference>
<evidence type="ECO:0000256" key="3">
    <source>
        <dbReference type="ARBA" id="ARBA00013109"/>
    </source>
</evidence>
<proteinExistence type="inferred from homology"/>
<dbReference type="SUPFAM" id="SSF69618">
    <property type="entry name" value="HemD-like"/>
    <property type="match status" value="1"/>
</dbReference>
<evidence type="ECO:0000256" key="5">
    <source>
        <dbReference type="ARBA" id="ARBA00023244"/>
    </source>
</evidence>
<accession>A0A9J7AMX0</accession>
<dbReference type="EMBL" id="CP102480">
    <property type="protein sequence ID" value="UUX48519.1"/>
    <property type="molecule type" value="Genomic_DNA"/>
</dbReference>
<evidence type="ECO:0000256" key="7">
    <source>
        <dbReference type="ARBA" id="ARBA00040167"/>
    </source>
</evidence>
<comment type="function">
    <text evidence="6 9">Catalyzes cyclization of the linear tetrapyrrole, hydroxymethylbilane, to the macrocyclic uroporphyrinogen III.</text>
</comment>
<evidence type="ECO:0000256" key="8">
    <source>
        <dbReference type="ARBA" id="ARBA00048617"/>
    </source>
</evidence>
<comment type="similarity">
    <text evidence="2 9">Belongs to the uroporphyrinogen-III synthase family.</text>
</comment>
<dbReference type="GO" id="GO:0006782">
    <property type="term" value="P:protoporphyrinogen IX biosynthetic process"/>
    <property type="evidence" value="ECO:0007669"/>
    <property type="project" value="UniProtKB-UniRule"/>
</dbReference>
<dbReference type="Pfam" id="PF02602">
    <property type="entry name" value="HEM4"/>
    <property type="match status" value="1"/>
</dbReference>
<gene>
    <name evidence="11" type="ORF">NUH88_13990</name>
</gene>
<dbReference type="CDD" id="cd06578">
    <property type="entry name" value="HemD"/>
    <property type="match status" value="1"/>
</dbReference>
<keyword evidence="5 9" id="KW-0627">Porphyrin biosynthesis</keyword>
<evidence type="ECO:0000256" key="9">
    <source>
        <dbReference type="RuleBase" id="RU366031"/>
    </source>
</evidence>